<comment type="caution">
    <text evidence="2">The sequence shown here is derived from an EMBL/GenBank/DDBJ whole genome shotgun (WGS) entry which is preliminary data.</text>
</comment>
<dbReference type="OrthoDB" id="4096984at2759"/>
<gene>
    <name evidence="2" type="ORF">CLIB1423_03S02674</name>
</gene>
<name>A0A9P0QMI6_9ASCO</name>
<dbReference type="AlphaFoldDB" id="A0A9P0QMI6"/>
<keyword evidence="1" id="KW-0472">Membrane</keyword>
<keyword evidence="3" id="KW-1185">Reference proteome</keyword>
<reference evidence="2" key="1">
    <citation type="submission" date="2022-03" db="EMBL/GenBank/DDBJ databases">
        <authorList>
            <person name="Legras J.-L."/>
            <person name="Devillers H."/>
            <person name="Grondin C."/>
        </authorList>
    </citation>
    <scope>NUCLEOTIDE SEQUENCE</scope>
    <source>
        <strain evidence="2">CLIB 1423</strain>
    </source>
</reference>
<dbReference type="EMBL" id="CAKXYY010000003">
    <property type="protein sequence ID" value="CAH2351278.1"/>
    <property type="molecule type" value="Genomic_DNA"/>
</dbReference>
<proteinExistence type="predicted"/>
<accession>A0A9P0QMI6</accession>
<sequence>MKSFPALLRLSSGYFSKPPLNYETLNQRLTFALKNKVNVTPDHLTDFIKAGRKLELEKLNQNIYNSNIVTKDDFLGIRHKYSISDIESKIALFLKSNYSIVAQKDSIIKAYLLTEPKPTNPKMIIDLLKDSFKRDGGDIASKIGLLNVATKVLLYDKDYYNAFNLIDCTILSEEWIKRKWESIVYGNMLYLVGLTFLSSVMAWSYSVLIGALWFLCGTALKVGFSKINYSKQLPRLSWRPHVRVIHRCVRNDELFIVNKIITHFEEHSEVNVRNFHHSDVRIVPKLNMLQRNDYILELPTENATSEIEILFRNQLNKRRMVLNDLQEELMFLDYWLVQGEDYDWCEPDQDPAEIIKLETQKRT</sequence>
<evidence type="ECO:0000313" key="3">
    <source>
        <dbReference type="Proteomes" id="UP000837801"/>
    </source>
</evidence>
<keyword evidence="1" id="KW-1133">Transmembrane helix</keyword>
<dbReference type="Proteomes" id="UP000837801">
    <property type="component" value="Unassembled WGS sequence"/>
</dbReference>
<evidence type="ECO:0000256" key="1">
    <source>
        <dbReference type="SAM" id="Phobius"/>
    </source>
</evidence>
<organism evidence="2 3">
    <name type="scientific">[Candida] railenensis</name>
    <dbReference type="NCBI Taxonomy" id="45579"/>
    <lineage>
        <taxon>Eukaryota</taxon>
        <taxon>Fungi</taxon>
        <taxon>Dikarya</taxon>
        <taxon>Ascomycota</taxon>
        <taxon>Saccharomycotina</taxon>
        <taxon>Pichiomycetes</taxon>
        <taxon>Debaryomycetaceae</taxon>
        <taxon>Kurtzmaniella</taxon>
    </lineage>
</organism>
<feature type="transmembrane region" description="Helical" evidence="1">
    <location>
        <begin position="184"/>
        <end position="205"/>
    </location>
</feature>
<keyword evidence="1" id="KW-0812">Transmembrane</keyword>
<evidence type="ECO:0000313" key="2">
    <source>
        <dbReference type="EMBL" id="CAH2351278.1"/>
    </source>
</evidence>
<protein>
    <submittedName>
        <fullName evidence="2">Uncharacterized protein</fullName>
    </submittedName>
</protein>